<evidence type="ECO:0000313" key="3">
    <source>
        <dbReference type="EMBL" id="LAC24484.1"/>
    </source>
</evidence>
<dbReference type="AlphaFoldDB" id="A0A6A7G1X5"/>
<dbReference type="InterPro" id="IPR006674">
    <property type="entry name" value="HD_domain"/>
</dbReference>
<dbReference type="SUPFAM" id="SSF109604">
    <property type="entry name" value="HD-domain/PDEase-like"/>
    <property type="match status" value="1"/>
</dbReference>
<dbReference type="Gene3D" id="1.10.3210.10">
    <property type="entry name" value="Hypothetical protein af1432"/>
    <property type="match status" value="1"/>
</dbReference>
<dbReference type="PROSITE" id="PS51831">
    <property type="entry name" value="HD"/>
    <property type="match status" value="1"/>
</dbReference>
<sequence length="524" mass="60147">MAGDELSSSTAVTSNGTVAANSNRVWANGNRAVATSNRAVANSNRAVAGSGTVAAGDKTLFKVFNDSVHGTITLPPLCVAIIDTPQFQRLRCLKQTYSSYLVFPAASHNRFEHSLGVAYLGGEMVDKLREQQPELRIDNRDALCVRVAGLCHDLGHGPFSHFWQEYMKQKRPERKWKHEKASQEMLQHLLKENDIRLENYGLDENDLVFINELIKRPLETNDGLWPCKGRGQEKSFLYEIISNERNNVDVDKWDYFLRDSHGLGVRVTFSYRRLMEFSRVLCVKGDKSKQICFRDKEVENIIEMFHNRYMLHKKAYQHRTSIIIDQMLLDAFMKVDHSIKFKGDDGEEYSLSKVVDNMSAYSKLCDDVLQQLQRLERDTSDPGIAEAQDIVLNIQRRELYPRIAQTRPDASTNKEVALKNYMTELLAAGRDARYRAAEDSFIIFRTKLNYGNKEQNPIRKIWFYSKTCPDVAFQINESDVSAMLPKRYEEVWYTCISRSYDTDVNDVIATAFDAACFHHGLKKK</sequence>
<dbReference type="Gene3D" id="3.30.70.2760">
    <property type="match status" value="1"/>
</dbReference>
<protein>
    <submittedName>
        <fullName evidence="3">Deoxynucleoside triphosphate triphosphohydrolase SAMHD1 isoform X3</fullName>
    </submittedName>
</protein>
<dbReference type="GO" id="GO:0006203">
    <property type="term" value="P:dGTP catabolic process"/>
    <property type="evidence" value="ECO:0007669"/>
    <property type="project" value="TreeGrafter"/>
</dbReference>
<comment type="similarity">
    <text evidence="1">Belongs to the SAMHD1 family.</text>
</comment>
<dbReference type="GO" id="GO:0005634">
    <property type="term" value="C:nucleus"/>
    <property type="evidence" value="ECO:0007669"/>
    <property type="project" value="TreeGrafter"/>
</dbReference>
<accession>A0A6A7G1X5</accession>
<dbReference type="PANTHER" id="PTHR11373">
    <property type="entry name" value="DEOXYNUCLEOSIDE TRIPHOSPHATE TRIPHOSPHOHYDROLASE"/>
    <property type="match status" value="1"/>
</dbReference>
<name>A0A6A7G1X5_9CRUS</name>
<evidence type="ECO:0000256" key="1">
    <source>
        <dbReference type="ARBA" id="ARBA00005776"/>
    </source>
</evidence>
<dbReference type="EMBL" id="IACT01005321">
    <property type="protein sequence ID" value="LAC24484.1"/>
    <property type="molecule type" value="mRNA"/>
</dbReference>
<dbReference type="SMART" id="SM00471">
    <property type="entry name" value="HDc"/>
    <property type="match status" value="1"/>
</dbReference>
<dbReference type="CDD" id="cd00077">
    <property type="entry name" value="HDc"/>
    <property type="match status" value="1"/>
</dbReference>
<dbReference type="InterPro" id="IPR050135">
    <property type="entry name" value="dGTPase-like"/>
</dbReference>
<reference evidence="3" key="1">
    <citation type="submission" date="2017-11" db="EMBL/GenBank/DDBJ databases">
        <title>The sensing device of the deep-sea amphipod.</title>
        <authorList>
            <person name="Kobayashi H."/>
            <person name="Nagahama T."/>
            <person name="Arai W."/>
            <person name="Sasagawa Y."/>
            <person name="Umeda M."/>
            <person name="Hayashi T."/>
            <person name="Nikaido I."/>
            <person name="Watanabe H."/>
            <person name="Oguri K."/>
            <person name="Kitazato H."/>
            <person name="Fujioka K."/>
            <person name="Kido Y."/>
            <person name="Takami H."/>
        </authorList>
    </citation>
    <scope>NUCLEOTIDE SEQUENCE</scope>
    <source>
        <tissue evidence="3">Whole body</tissue>
    </source>
</reference>
<evidence type="ECO:0000259" key="2">
    <source>
        <dbReference type="PROSITE" id="PS51831"/>
    </source>
</evidence>
<feature type="domain" description="HD" evidence="2">
    <location>
        <begin position="110"/>
        <end position="256"/>
    </location>
</feature>
<proteinExistence type="evidence at transcript level"/>
<dbReference type="GO" id="GO:0008832">
    <property type="term" value="F:dGTPase activity"/>
    <property type="evidence" value="ECO:0007669"/>
    <property type="project" value="TreeGrafter"/>
</dbReference>
<dbReference type="Pfam" id="PF01966">
    <property type="entry name" value="HD"/>
    <property type="match status" value="1"/>
</dbReference>
<dbReference type="InterPro" id="IPR003607">
    <property type="entry name" value="HD/PDEase_dom"/>
</dbReference>
<organism evidence="3">
    <name type="scientific">Hirondellea gigas</name>
    <dbReference type="NCBI Taxonomy" id="1518452"/>
    <lineage>
        <taxon>Eukaryota</taxon>
        <taxon>Metazoa</taxon>
        <taxon>Ecdysozoa</taxon>
        <taxon>Arthropoda</taxon>
        <taxon>Crustacea</taxon>
        <taxon>Multicrustacea</taxon>
        <taxon>Malacostraca</taxon>
        <taxon>Eumalacostraca</taxon>
        <taxon>Peracarida</taxon>
        <taxon>Amphipoda</taxon>
        <taxon>Amphilochidea</taxon>
        <taxon>Lysianassida</taxon>
        <taxon>Lysianassidira</taxon>
        <taxon>Lysianassoidea</taxon>
        <taxon>Lysianassidae</taxon>
        <taxon>Hirondellea</taxon>
    </lineage>
</organism>
<keyword evidence="3" id="KW-0378">Hydrolase</keyword>
<dbReference type="PANTHER" id="PTHR11373:SF4">
    <property type="entry name" value="DEOXYNUCLEOSIDE TRIPHOSPHATE TRIPHOSPHOHYDROLASE SAMHD1"/>
    <property type="match status" value="1"/>
</dbReference>